<evidence type="ECO:0000256" key="8">
    <source>
        <dbReference type="ARBA" id="ARBA00022691"/>
    </source>
</evidence>
<dbReference type="EC" id="2.1.1.193" evidence="3"/>
<dbReference type="Gene3D" id="3.40.1280.10">
    <property type="match status" value="1"/>
</dbReference>
<organism evidence="13">
    <name type="scientific">marine metagenome</name>
    <dbReference type="NCBI Taxonomy" id="408172"/>
    <lineage>
        <taxon>unclassified sequences</taxon>
        <taxon>metagenomes</taxon>
        <taxon>ecological metagenomes</taxon>
    </lineage>
</organism>
<dbReference type="InterPro" id="IPR015947">
    <property type="entry name" value="PUA-like_sf"/>
</dbReference>
<dbReference type="InterPro" id="IPR006700">
    <property type="entry name" value="RsmE"/>
</dbReference>
<keyword evidence="7" id="KW-0808">Transferase</keyword>
<dbReference type="InterPro" id="IPR029026">
    <property type="entry name" value="tRNA_m1G_MTases_N"/>
</dbReference>
<dbReference type="CDD" id="cd18084">
    <property type="entry name" value="RsmE-like"/>
    <property type="match status" value="1"/>
</dbReference>
<evidence type="ECO:0000256" key="9">
    <source>
        <dbReference type="ARBA" id="ARBA00025699"/>
    </source>
</evidence>
<evidence type="ECO:0000259" key="11">
    <source>
        <dbReference type="Pfam" id="PF04452"/>
    </source>
</evidence>
<dbReference type="InterPro" id="IPR029028">
    <property type="entry name" value="Alpha/beta_knot_MTases"/>
</dbReference>
<proteinExistence type="inferred from homology"/>
<sequence length="244" mass="27772">MKKSKTRIFVSKSISSNLMVYIKDKQHHFLKNVLRVKINDQINIFDGISGEWETNIISINRDNTVLRVTKNISKIKESSDVWLIFSPIKQHRMSLAIQKATELGVSKIIPCITEYTNIRTINTKNLYFNAIEAAEQSERLDIPKIEKQIDLKSLLLKWPEDRKLVYCDEKINNGKSIIETLTPLRDSSIKWGVLIGPEGGFSDLENELIAKTKNVVAVSLGDRVLRSDTAITVSLFCVQELLAK</sequence>
<evidence type="ECO:0000256" key="7">
    <source>
        <dbReference type="ARBA" id="ARBA00022679"/>
    </source>
</evidence>
<comment type="catalytic activity">
    <reaction evidence="10">
        <text>uridine(1498) in 16S rRNA + S-adenosyl-L-methionine = N(3)-methyluridine(1498) in 16S rRNA + S-adenosyl-L-homocysteine + H(+)</text>
        <dbReference type="Rhea" id="RHEA:42920"/>
        <dbReference type="Rhea" id="RHEA-COMP:10283"/>
        <dbReference type="Rhea" id="RHEA-COMP:10284"/>
        <dbReference type="ChEBI" id="CHEBI:15378"/>
        <dbReference type="ChEBI" id="CHEBI:57856"/>
        <dbReference type="ChEBI" id="CHEBI:59789"/>
        <dbReference type="ChEBI" id="CHEBI:65315"/>
        <dbReference type="ChEBI" id="CHEBI:74502"/>
        <dbReference type="EC" id="2.1.1.193"/>
    </reaction>
</comment>
<comment type="function">
    <text evidence="9">Specifically methylates the N3 position of the uracil ring of uridine 1498 (m3U1498) in 16S rRNA. Acts on the fully assembled 30S ribosomal subunit.</text>
</comment>
<dbReference type="PANTHER" id="PTHR30027:SF3">
    <property type="entry name" value="16S RRNA (URACIL(1498)-N(3))-METHYLTRANSFERASE"/>
    <property type="match status" value="1"/>
</dbReference>
<dbReference type="NCBIfam" id="TIGR00046">
    <property type="entry name" value="RsmE family RNA methyltransferase"/>
    <property type="match status" value="1"/>
</dbReference>
<feature type="domain" description="Ribosomal RNA small subunit methyltransferase E methyltransferase" evidence="11">
    <location>
        <begin position="78"/>
        <end position="236"/>
    </location>
</feature>
<evidence type="ECO:0000256" key="3">
    <source>
        <dbReference type="ARBA" id="ARBA00012328"/>
    </source>
</evidence>
<dbReference type="GO" id="GO:0070475">
    <property type="term" value="P:rRNA base methylation"/>
    <property type="evidence" value="ECO:0007669"/>
    <property type="project" value="TreeGrafter"/>
</dbReference>
<dbReference type="Gene3D" id="2.40.240.20">
    <property type="entry name" value="Hypothetical PUA domain-like, domain 1"/>
    <property type="match status" value="1"/>
</dbReference>
<dbReference type="PANTHER" id="PTHR30027">
    <property type="entry name" value="RIBOSOMAL RNA SMALL SUBUNIT METHYLTRANSFERASE E"/>
    <property type="match status" value="1"/>
</dbReference>
<evidence type="ECO:0000256" key="2">
    <source>
        <dbReference type="ARBA" id="ARBA00005528"/>
    </source>
</evidence>
<dbReference type="PIRSF" id="PIRSF015601">
    <property type="entry name" value="MTase_slr0722"/>
    <property type="match status" value="1"/>
</dbReference>
<evidence type="ECO:0000256" key="10">
    <source>
        <dbReference type="ARBA" id="ARBA00047944"/>
    </source>
</evidence>
<evidence type="ECO:0000256" key="6">
    <source>
        <dbReference type="ARBA" id="ARBA00022603"/>
    </source>
</evidence>
<feature type="domain" description="Ribosomal RNA small subunit methyltransferase E PUA-like" evidence="12">
    <location>
        <begin position="23"/>
        <end position="63"/>
    </location>
</feature>
<keyword evidence="6" id="KW-0489">Methyltransferase</keyword>
<evidence type="ECO:0000313" key="13">
    <source>
        <dbReference type="EMBL" id="SVB75672.1"/>
    </source>
</evidence>
<evidence type="ECO:0000256" key="5">
    <source>
        <dbReference type="ARBA" id="ARBA00022552"/>
    </source>
</evidence>
<comment type="subcellular location">
    <subcellularLocation>
        <location evidence="1">Cytoplasm</location>
    </subcellularLocation>
</comment>
<dbReference type="EMBL" id="UINC01056073">
    <property type="protein sequence ID" value="SVB75672.1"/>
    <property type="molecule type" value="Genomic_DNA"/>
</dbReference>
<keyword evidence="5" id="KW-0698">rRNA processing</keyword>
<dbReference type="InterPro" id="IPR046887">
    <property type="entry name" value="RsmE_PUA-like"/>
</dbReference>
<keyword evidence="8" id="KW-0949">S-adenosyl-L-methionine</keyword>
<protein>
    <recommendedName>
        <fullName evidence="3">16S rRNA (uracil(1498)-N(3))-methyltransferase</fullName>
        <ecNumber evidence="3">2.1.1.193</ecNumber>
    </recommendedName>
</protein>
<dbReference type="AlphaFoldDB" id="A0A382GLA4"/>
<dbReference type="NCBIfam" id="NF008696">
    <property type="entry name" value="PRK11713.3-5"/>
    <property type="match status" value="1"/>
</dbReference>
<dbReference type="Pfam" id="PF04452">
    <property type="entry name" value="Methyltrans_RNA"/>
    <property type="match status" value="1"/>
</dbReference>
<dbReference type="Pfam" id="PF20260">
    <property type="entry name" value="PUA_4"/>
    <property type="match status" value="1"/>
</dbReference>
<dbReference type="SUPFAM" id="SSF88697">
    <property type="entry name" value="PUA domain-like"/>
    <property type="match status" value="1"/>
</dbReference>
<reference evidence="13" key="1">
    <citation type="submission" date="2018-05" db="EMBL/GenBank/DDBJ databases">
        <authorList>
            <person name="Lanie J.A."/>
            <person name="Ng W.-L."/>
            <person name="Kazmierczak K.M."/>
            <person name="Andrzejewski T.M."/>
            <person name="Davidsen T.M."/>
            <person name="Wayne K.J."/>
            <person name="Tettelin H."/>
            <person name="Glass J.I."/>
            <person name="Rusch D."/>
            <person name="Podicherti R."/>
            <person name="Tsui H.-C.T."/>
            <person name="Winkler M.E."/>
        </authorList>
    </citation>
    <scope>NUCLEOTIDE SEQUENCE</scope>
</reference>
<evidence type="ECO:0000259" key="12">
    <source>
        <dbReference type="Pfam" id="PF20260"/>
    </source>
</evidence>
<gene>
    <name evidence="13" type="ORF">METZ01_LOCUS228526</name>
</gene>
<evidence type="ECO:0000256" key="4">
    <source>
        <dbReference type="ARBA" id="ARBA00022490"/>
    </source>
</evidence>
<comment type="similarity">
    <text evidence="2">Belongs to the RNA methyltransferase RsmE family.</text>
</comment>
<dbReference type="SUPFAM" id="SSF75217">
    <property type="entry name" value="alpha/beta knot"/>
    <property type="match status" value="1"/>
</dbReference>
<accession>A0A382GLA4</accession>
<keyword evidence="4" id="KW-0963">Cytoplasm</keyword>
<dbReference type="GO" id="GO:0005737">
    <property type="term" value="C:cytoplasm"/>
    <property type="evidence" value="ECO:0007669"/>
    <property type="project" value="UniProtKB-SubCell"/>
</dbReference>
<name>A0A382GLA4_9ZZZZ</name>
<evidence type="ECO:0000256" key="1">
    <source>
        <dbReference type="ARBA" id="ARBA00004496"/>
    </source>
</evidence>
<dbReference type="NCBIfam" id="NF008694">
    <property type="entry name" value="PRK11713.3-2"/>
    <property type="match status" value="1"/>
</dbReference>
<dbReference type="GO" id="GO:0070042">
    <property type="term" value="F:rRNA (uridine-N3-)-methyltransferase activity"/>
    <property type="evidence" value="ECO:0007669"/>
    <property type="project" value="TreeGrafter"/>
</dbReference>
<dbReference type="InterPro" id="IPR046886">
    <property type="entry name" value="RsmE_MTase_dom"/>
</dbReference>